<sequence>MWGTWGLTKSLGKDQDSQYRKDRHRFSRSYGKSRIRNLAIEFECFDQFSLIGEIQPFQNSPWSVTLLPRYSVKVIMDYCCATKCLVRNIPRIFPDILEYPVRSSWRPCTLHFETLSVYKALAEDANSNPRGIERWSFVSLELVNVCAQTRTFEVPPRIKKH</sequence>
<evidence type="ECO:0000313" key="1">
    <source>
        <dbReference type="EMBL" id="CAP96230.1"/>
    </source>
</evidence>
<dbReference type="HOGENOM" id="CLU_1644270_0_0_1"/>
<keyword evidence="2" id="KW-1185">Reference proteome</keyword>
<protein>
    <submittedName>
        <fullName evidence="1">Uncharacterized protein</fullName>
    </submittedName>
</protein>
<evidence type="ECO:0000313" key="2">
    <source>
        <dbReference type="Proteomes" id="UP000000724"/>
    </source>
</evidence>
<dbReference type="AlphaFoldDB" id="B6HMU3"/>
<gene>
    <name evidence="1" type="ORF">Pc21g13330</name>
    <name evidence="1" type="ORF">PCH_Pc21g13330</name>
</gene>
<dbReference type="VEuPathDB" id="FungiDB:PCH_Pc21g13330"/>
<name>B6HMU3_PENRW</name>
<reference evidence="1 2" key="1">
    <citation type="journal article" date="2008" name="Nat. Biotechnol.">
        <title>Genome sequencing and analysis of the filamentous fungus Penicillium chrysogenum.</title>
        <authorList>
            <person name="van den Berg M.A."/>
            <person name="Albang R."/>
            <person name="Albermann K."/>
            <person name="Badger J.H."/>
            <person name="Daran J.-M."/>
            <person name="Driessen A.J.M."/>
            <person name="Garcia-Estrada C."/>
            <person name="Fedorova N.D."/>
            <person name="Harris D.M."/>
            <person name="Heijne W.H.M."/>
            <person name="Joardar V.S."/>
            <person name="Kiel J.A.K.W."/>
            <person name="Kovalchuk A."/>
            <person name="Martin J.F."/>
            <person name="Nierman W.C."/>
            <person name="Nijland J.G."/>
            <person name="Pronk J.T."/>
            <person name="Roubos J.A."/>
            <person name="van der Klei I.J."/>
            <person name="van Peij N.N.M.E."/>
            <person name="Veenhuis M."/>
            <person name="von Doehren H."/>
            <person name="Wagner C."/>
            <person name="Wortman J.R."/>
            <person name="Bovenberg R.A.L."/>
        </authorList>
    </citation>
    <scope>NUCLEOTIDE SEQUENCE [LARGE SCALE GENOMIC DNA]</scope>
    <source>
        <strain evidence="2">ATCC 28089 / DSM 1075 / NRRL 1951 / Wisconsin 54-1255</strain>
    </source>
</reference>
<dbReference type="Proteomes" id="UP000000724">
    <property type="component" value="Contig Pc00c21"/>
</dbReference>
<proteinExistence type="predicted"/>
<accession>B6HMU3</accession>
<organism evidence="1 2">
    <name type="scientific">Penicillium rubens (strain ATCC 28089 / DSM 1075 / NRRL 1951 / Wisconsin 54-1255)</name>
    <name type="common">Penicillium chrysogenum</name>
    <dbReference type="NCBI Taxonomy" id="500485"/>
    <lineage>
        <taxon>Eukaryota</taxon>
        <taxon>Fungi</taxon>
        <taxon>Dikarya</taxon>
        <taxon>Ascomycota</taxon>
        <taxon>Pezizomycotina</taxon>
        <taxon>Eurotiomycetes</taxon>
        <taxon>Eurotiomycetidae</taxon>
        <taxon>Eurotiales</taxon>
        <taxon>Aspergillaceae</taxon>
        <taxon>Penicillium</taxon>
        <taxon>Penicillium chrysogenum species complex</taxon>
    </lineage>
</organism>
<dbReference type="EMBL" id="AM920436">
    <property type="protein sequence ID" value="CAP96230.1"/>
    <property type="molecule type" value="Genomic_DNA"/>
</dbReference>